<dbReference type="Proteomes" id="UP001500902">
    <property type="component" value="Unassembled WGS sequence"/>
</dbReference>
<dbReference type="Gene3D" id="1.10.3720.10">
    <property type="entry name" value="MetI-like"/>
    <property type="match status" value="1"/>
</dbReference>
<evidence type="ECO:0000256" key="3">
    <source>
        <dbReference type="ARBA" id="ARBA00022475"/>
    </source>
</evidence>
<comment type="similarity">
    <text evidence="7">Belongs to the binding-protein-dependent transport system permease family.</text>
</comment>
<protein>
    <submittedName>
        <fullName evidence="10">ABC transporter permease</fullName>
    </submittedName>
</protein>
<evidence type="ECO:0000256" key="5">
    <source>
        <dbReference type="ARBA" id="ARBA00022989"/>
    </source>
</evidence>
<keyword evidence="5 7" id="KW-1133">Transmembrane helix</keyword>
<evidence type="ECO:0000256" key="6">
    <source>
        <dbReference type="ARBA" id="ARBA00023136"/>
    </source>
</evidence>
<gene>
    <name evidence="10" type="ORF">GCM10022224_094180</name>
</gene>
<dbReference type="EMBL" id="BAAAZP010000224">
    <property type="protein sequence ID" value="GAA3713759.1"/>
    <property type="molecule type" value="Genomic_DNA"/>
</dbReference>
<keyword evidence="3" id="KW-1003">Cell membrane</keyword>
<feature type="transmembrane region" description="Helical" evidence="7">
    <location>
        <begin position="129"/>
        <end position="151"/>
    </location>
</feature>
<feature type="domain" description="ABC transmembrane type-1" evidence="9">
    <location>
        <begin position="91"/>
        <end position="271"/>
    </location>
</feature>
<organism evidence="10 11">
    <name type="scientific">Nonomuraea antimicrobica</name>
    <dbReference type="NCBI Taxonomy" id="561173"/>
    <lineage>
        <taxon>Bacteria</taxon>
        <taxon>Bacillati</taxon>
        <taxon>Actinomycetota</taxon>
        <taxon>Actinomycetes</taxon>
        <taxon>Streptosporangiales</taxon>
        <taxon>Streptosporangiaceae</taxon>
        <taxon>Nonomuraea</taxon>
    </lineage>
</organism>
<feature type="transmembrane region" description="Helical" evidence="7">
    <location>
        <begin position="157"/>
        <end position="178"/>
    </location>
</feature>
<evidence type="ECO:0000313" key="11">
    <source>
        <dbReference type="Proteomes" id="UP001500902"/>
    </source>
</evidence>
<dbReference type="InterPro" id="IPR035906">
    <property type="entry name" value="MetI-like_sf"/>
</dbReference>
<comment type="subcellular location">
    <subcellularLocation>
        <location evidence="1 7">Cell membrane</location>
        <topology evidence="1 7">Multi-pass membrane protein</topology>
    </subcellularLocation>
</comment>
<dbReference type="PROSITE" id="PS50928">
    <property type="entry name" value="ABC_TM1"/>
    <property type="match status" value="1"/>
</dbReference>
<feature type="transmembrane region" description="Helical" evidence="7">
    <location>
        <begin position="206"/>
        <end position="230"/>
    </location>
</feature>
<reference evidence="11" key="1">
    <citation type="journal article" date="2019" name="Int. J. Syst. Evol. Microbiol.">
        <title>The Global Catalogue of Microorganisms (GCM) 10K type strain sequencing project: providing services to taxonomists for standard genome sequencing and annotation.</title>
        <authorList>
            <consortium name="The Broad Institute Genomics Platform"/>
            <consortium name="The Broad Institute Genome Sequencing Center for Infectious Disease"/>
            <person name="Wu L."/>
            <person name="Ma J."/>
        </authorList>
    </citation>
    <scope>NUCLEOTIDE SEQUENCE [LARGE SCALE GENOMIC DNA]</scope>
    <source>
        <strain evidence="11">JCM 16904</strain>
    </source>
</reference>
<evidence type="ECO:0000256" key="2">
    <source>
        <dbReference type="ARBA" id="ARBA00022448"/>
    </source>
</evidence>
<feature type="transmembrane region" description="Helical" evidence="7">
    <location>
        <begin position="250"/>
        <end position="274"/>
    </location>
</feature>
<dbReference type="InterPro" id="IPR000515">
    <property type="entry name" value="MetI-like"/>
</dbReference>
<dbReference type="PANTHER" id="PTHR30151">
    <property type="entry name" value="ALKANE SULFONATE ABC TRANSPORTER-RELATED, MEMBRANE SUBUNIT"/>
    <property type="match status" value="1"/>
</dbReference>
<keyword evidence="2 7" id="KW-0813">Transport</keyword>
<dbReference type="PANTHER" id="PTHR30151:SF0">
    <property type="entry name" value="ABC TRANSPORTER PERMEASE PROTEIN MJ0413-RELATED"/>
    <property type="match status" value="1"/>
</dbReference>
<comment type="caution">
    <text evidence="10">The sequence shown here is derived from an EMBL/GenBank/DDBJ whole genome shotgun (WGS) entry which is preliminary data.</text>
</comment>
<keyword evidence="4 7" id="KW-0812">Transmembrane</keyword>
<evidence type="ECO:0000256" key="1">
    <source>
        <dbReference type="ARBA" id="ARBA00004651"/>
    </source>
</evidence>
<evidence type="ECO:0000256" key="7">
    <source>
        <dbReference type="RuleBase" id="RU363032"/>
    </source>
</evidence>
<accession>A0ABP7E5D7</accession>
<evidence type="ECO:0000259" key="9">
    <source>
        <dbReference type="PROSITE" id="PS50928"/>
    </source>
</evidence>
<evidence type="ECO:0000313" key="10">
    <source>
        <dbReference type="EMBL" id="GAA3713759.1"/>
    </source>
</evidence>
<keyword evidence="6 7" id="KW-0472">Membrane</keyword>
<dbReference type="SUPFAM" id="SSF161098">
    <property type="entry name" value="MetI-like"/>
    <property type="match status" value="1"/>
</dbReference>
<feature type="transmembrane region" description="Helical" evidence="7">
    <location>
        <begin position="98"/>
        <end position="117"/>
    </location>
</feature>
<sequence>MTGIQNPRTGAASGTAGGARGRSGPAARLLSGLPGGLGHLAVLAGVLVVWQLLVEVGLLPESIMPTPVQIAAEFGAALHSIATGGYVLGHFVTTIQEVVVAFAASTALGVGVGALISEFRWVRRYAMPYVVAFNAAPGVAFAPIFLVWFGFDMGSKVAMGIASGTFPILIGTVAGMGATGHQLERLMSAYRATRVQAFRKVRMSMALPYIFAGLETGIVLTVTGVVVGEFTGGSDGLGYLIVVAQESLNLSQAFAIILQLCIVSVLFHGLVVLVRRRVLFWQRDRPTRP</sequence>
<feature type="transmembrane region" description="Helical" evidence="7">
    <location>
        <begin position="37"/>
        <end position="58"/>
    </location>
</feature>
<proteinExistence type="inferred from homology"/>
<feature type="region of interest" description="Disordered" evidence="8">
    <location>
        <begin position="1"/>
        <end position="21"/>
    </location>
</feature>
<dbReference type="RefSeq" id="WP_344894810.1">
    <property type="nucleotide sequence ID" value="NZ_BAAAZP010000224.1"/>
</dbReference>
<dbReference type="Pfam" id="PF00528">
    <property type="entry name" value="BPD_transp_1"/>
    <property type="match status" value="1"/>
</dbReference>
<evidence type="ECO:0000256" key="4">
    <source>
        <dbReference type="ARBA" id="ARBA00022692"/>
    </source>
</evidence>
<keyword evidence="11" id="KW-1185">Reference proteome</keyword>
<evidence type="ECO:0000256" key="8">
    <source>
        <dbReference type="SAM" id="MobiDB-lite"/>
    </source>
</evidence>
<name>A0ABP7E5D7_9ACTN</name>
<dbReference type="CDD" id="cd06261">
    <property type="entry name" value="TM_PBP2"/>
    <property type="match status" value="1"/>
</dbReference>